<keyword evidence="9" id="KW-1185">Reference proteome</keyword>
<evidence type="ECO:0000256" key="1">
    <source>
        <dbReference type="ARBA" id="ARBA00004141"/>
    </source>
</evidence>
<dbReference type="GO" id="GO:0007166">
    <property type="term" value="P:cell surface receptor signaling pathway"/>
    <property type="evidence" value="ECO:0007669"/>
    <property type="project" value="InterPro"/>
</dbReference>
<evidence type="ECO:0000313" key="8">
    <source>
        <dbReference type="EMBL" id="CAD7249489.1"/>
    </source>
</evidence>
<evidence type="ECO:0000256" key="6">
    <source>
        <dbReference type="SAM" id="Phobius"/>
    </source>
</evidence>
<evidence type="ECO:0000256" key="3">
    <source>
        <dbReference type="ARBA" id="ARBA00022989"/>
    </source>
</evidence>
<dbReference type="PANTHER" id="PTHR45902">
    <property type="entry name" value="LATROPHILIN RECEPTOR-LIKE PROTEIN A"/>
    <property type="match status" value="1"/>
</dbReference>
<keyword evidence="4 6" id="KW-0472">Membrane</keyword>
<feature type="compositionally biased region" description="Basic and acidic residues" evidence="5">
    <location>
        <begin position="173"/>
        <end position="182"/>
    </location>
</feature>
<dbReference type="InterPro" id="IPR017981">
    <property type="entry name" value="GPCR_2-like_7TM"/>
</dbReference>
<dbReference type="EMBL" id="CAJPEV010002324">
    <property type="protein sequence ID" value="CAG0896526.1"/>
    <property type="molecule type" value="Genomic_DNA"/>
</dbReference>
<comment type="subcellular location">
    <subcellularLocation>
        <location evidence="1">Membrane</location>
        <topology evidence="1">Multi-pass membrane protein</topology>
    </subcellularLocation>
</comment>
<feature type="non-terminal residue" evidence="8">
    <location>
        <position position="1"/>
    </location>
</feature>
<dbReference type="Proteomes" id="UP000677054">
    <property type="component" value="Unassembled WGS sequence"/>
</dbReference>
<feature type="region of interest" description="Disordered" evidence="5">
    <location>
        <begin position="137"/>
        <end position="193"/>
    </location>
</feature>
<feature type="transmembrane region" description="Helical" evidence="6">
    <location>
        <begin position="854"/>
        <end position="877"/>
    </location>
</feature>
<dbReference type="SUPFAM" id="SSF81321">
    <property type="entry name" value="Family A G protein-coupled receptor-like"/>
    <property type="match status" value="1"/>
</dbReference>
<feature type="transmembrane region" description="Helical" evidence="6">
    <location>
        <begin position="741"/>
        <end position="762"/>
    </location>
</feature>
<keyword evidence="3 6" id="KW-1133">Transmembrane helix</keyword>
<evidence type="ECO:0000313" key="9">
    <source>
        <dbReference type="Proteomes" id="UP000677054"/>
    </source>
</evidence>
<feature type="transmembrane region" description="Helical" evidence="6">
    <location>
        <begin position="696"/>
        <end position="720"/>
    </location>
</feature>
<protein>
    <recommendedName>
        <fullName evidence="7">G-protein coupled receptors family 2 profile 2 domain-containing protein</fullName>
    </recommendedName>
</protein>
<dbReference type="InterPro" id="IPR022343">
    <property type="entry name" value="GCR1-cAMP_receptor"/>
</dbReference>
<dbReference type="OrthoDB" id="6134459at2759"/>
<evidence type="ECO:0000256" key="5">
    <source>
        <dbReference type="SAM" id="MobiDB-lite"/>
    </source>
</evidence>
<keyword evidence="2 6" id="KW-0812">Transmembrane</keyword>
<dbReference type="InterPro" id="IPR000832">
    <property type="entry name" value="GPCR_2_secretin-like"/>
</dbReference>
<feature type="domain" description="G-protein coupled receptors family 2 profile 2" evidence="7">
    <location>
        <begin position="627"/>
        <end position="881"/>
    </location>
</feature>
<feature type="transmembrane region" description="Helical" evidence="6">
    <location>
        <begin position="827"/>
        <end position="848"/>
    </location>
</feature>
<feature type="transmembrane region" description="Helical" evidence="6">
    <location>
        <begin position="782"/>
        <end position="806"/>
    </location>
</feature>
<reference evidence="8" key="1">
    <citation type="submission" date="2020-11" db="EMBL/GenBank/DDBJ databases">
        <authorList>
            <person name="Tran Van P."/>
        </authorList>
    </citation>
    <scope>NUCLEOTIDE SEQUENCE</scope>
</reference>
<evidence type="ECO:0000259" key="7">
    <source>
        <dbReference type="PROSITE" id="PS50261"/>
    </source>
</evidence>
<proteinExistence type="predicted"/>
<evidence type="ECO:0000256" key="4">
    <source>
        <dbReference type="ARBA" id="ARBA00023136"/>
    </source>
</evidence>
<dbReference type="EMBL" id="LR901841">
    <property type="protein sequence ID" value="CAD7249489.1"/>
    <property type="molecule type" value="Genomic_DNA"/>
</dbReference>
<organism evidence="8">
    <name type="scientific">Darwinula stevensoni</name>
    <dbReference type="NCBI Taxonomy" id="69355"/>
    <lineage>
        <taxon>Eukaryota</taxon>
        <taxon>Metazoa</taxon>
        <taxon>Ecdysozoa</taxon>
        <taxon>Arthropoda</taxon>
        <taxon>Crustacea</taxon>
        <taxon>Oligostraca</taxon>
        <taxon>Ostracoda</taxon>
        <taxon>Podocopa</taxon>
        <taxon>Podocopida</taxon>
        <taxon>Darwinulocopina</taxon>
        <taxon>Darwinuloidea</taxon>
        <taxon>Darwinulidae</taxon>
        <taxon>Darwinula</taxon>
    </lineage>
</organism>
<sequence length="1004" mass="113894">INFGLDDDTNILVDTDDWSDKCESGQIWDPFGNFCRDVYCSPQIPASLPTKNLGDVISGRSRYDAPEKANSLRGSPSSKCIHVGNQLHVWMWIYGEENLEKPPVTDLKTGLVFLGWNSSWDSSRDSDLDSDHNFDRNSLLDSDLDSDHNSDRNSSRDSDLDSDHNSDRNSTLDSDRDSDLYSDRNSSQDLDRDSDRYRPWRRIPHIGCFQPNPAGSCWFPPSEIEDLPRCHPDEERFLDLSYDFFLRSFLFFWDISLSDDESELYWMFFPPSLSVMINFGLDDDTNILVDTDDWSDKCESGQIWDPFGNFCRDVYCDDDYELHGNECIESDSEAPDDIFTLSTLEAIVILEVEAIGREEDWIIEEFERIIPTKIGSYLSISPSRILNVSLTLTGDCNWLEVAHNDTCHRDLTVGFLLIAGSDPDEPNVDTAVAQMTYDITKGRFFLEVCEVLFSVQGIHEYPTEDGYRSFQEWCRGGRIRKYMNDEFSLELTTVGPENDTSWEIQVVLTETDERYGAGEYVANIFFQGSIWRSWKNLSGAVAVCTDRPWIEDESCLRMTMNASDFLTVLTPDATTDVALAYLGDLPYVSKVLHRNEYRVLPSGEIECCIDPRTSSDWSEYDDVFEVVECISFVGMCVSVVGLGFILFTYGFFPTLRNTHGWNVFNLSFSLFAFQVGFLVGMGLYARESLLRWQCVFFAVFIHYWILAAFFWNNVLAIDLYRTFGGMKRVRNGGNRTVRYSLYAYSCPLGIVGLSLALDLTHAWNVGYGDYFCWIGNPLANTIVLALPMVGILVCNGILYALTVTSIRRTAAEVNSRRQGKGMGKAKVYARMSAAMGFTWLAGILPSVFSFDVVASLVFVVAFVCLNATQGVYVFVAFGCNSKIFRLYGDLFARESHAVHRETSAVYEDNSQRRIYKWYDKFAPGRPSVVDDAAWSSKYGLDSRDAHSSSTTIVRNAAIFVIPLIGMTLRPSVVSIHGTRFAMNDRRSVTLRPWVPDHTPLLLTR</sequence>
<feature type="transmembrane region" description="Helical" evidence="6">
    <location>
        <begin position="664"/>
        <end position="684"/>
    </location>
</feature>
<dbReference type="PRINTS" id="PR02001">
    <property type="entry name" value="GCR1CAMPR"/>
</dbReference>
<evidence type="ECO:0000256" key="2">
    <source>
        <dbReference type="ARBA" id="ARBA00022692"/>
    </source>
</evidence>
<dbReference type="Gene3D" id="1.20.1070.10">
    <property type="entry name" value="Rhodopsin 7-helix transmembrane proteins"/>
    <property type="match status" value="1"/>
</dbReference>
<dbReference type="GO" id="GO:0004930">
    <property type="term" value="F:G protein-coupled receptor activity"/>
    <property type="evidence" value="ECO:0007669"/>
    <property type="project" value="InterPro"/>
</dbReference>
<dbReference type="AlphaFoldDB" id="A0A7R9A8J2"/>
<feature type="transmembrane region" description="Helical" evidence="6">
    <location>
        <begin position="630"/>
        <end position="652"/>
    </location>
</feature>
<name>A0A7R9A8J2_9CRUS</name>
<accession>A0A7R9A8J2</accession>
<gene>
    <name evidence="8" type="ORF">DSTB1V02_LOCUS9284</name>
</gene>
<dbReference type="Pfam" id="PF00002">
    <property type="entry name" value="7tm_2"/>
    <property type="match status" value="1"/>
</dbReference>
<dbReference type="PROSITE" id="PS50261">
    <property type="entry name" value="G_PROTEIN_RECEP_F2_4"/>
    <property type="match status" value="1"/>
</dbReference>
<dbReference type="PANTHER" id="PTHR45902:SF1">
    <property type="entry name" value="LATROPHILIN RECEPTOR-LIKE PROTEIN A"/>
    <property type="match status" value="1"/>
</dbReference>
<dbReference type="GO" id="GO:0016020">
    <property type="term" value="C:membrane"/>
    <property type="evidence" value="ECO:0007669"/>
    <property type="project" value="UniProtKB-SubCell"/>
</dbReference>
<feature type="compositionally biased region" description="Basic and acidic residues" evidence="5">
    <location>
        <begin position="145"/>
        <end position="167"/>
    </location>
</feature>
<dbReference type="InterPro" id="IPR053231">
    <property type="entry name" value="GPCR_LN-TM7"/>
</dbReference>
<dbReference type="CDD" id="cd15039">
    <property type="entry name" value="7tmB3_Methuselah-like"/>
    <property type="match status" value="1"/>
</dbReference>